<dbReference type="Pfam" id="PF00067">
    <property type="entry name" value="p450"/>
    <property type="match status" value="1"/>
</dbReference>
<dbReference type="EMBL" id="JAGINW010000001">
    <property type="protein sequence ID" value="MBP2323069.1"/>
    <property type="molecule type" value="Genomic_DNA"/>
</dbReference>
<dbReference type="InterPro" id="IPR001128">
    <property type="entry name" value="Cyt_P450"/>
</dbReference>
<dbReference type="PRINTS" id="PR00385">
    <property type="entry name" value="P450"/>
</dbReference>
<organism evidence="3 4">
    <name type="scientific">Kibdelosporangium banguiense</name>
    <dbReference type="NCBI Taxonomy" id="1365924"/>
    <lineage>
        <taxon>Bacteria</taxon>
        <taxon>Bacillati</taxon>
        <taxon>Actinomycetota</taxon>
        <taxon>Actinomycetes</taxon>
        <taxon>Pseudonocardiales</taxon>
        <taxon>Pseudonocardiaceae</taxon>
        <taxon>Kibdelosporangium</taxon>
    </lineage>
</organism>
<dbReference type="PANTHER" id="PTHR46696:SF1">
    <property type="entry name" value="CYTOCHROME P450 YJIB-RELATED"/>
    <property type="match status" value="1"/>
</dbReference>
<protein>
    <submittedName>
        <fullName evidence="3">Cytochrome P450</fullName>
    </submittedName>
</protein>
<keyword evidence="2" id="KW-0503">Monooxygenase</keyword>
<comment type="similarity">
    <text evidence="1 2">Belongs to the cytochrome P450 family.</text>
</comment>
<accession>A0ABS4TF71</accession>
<sequence>MTTPKSEDIDTEAVALLAEASVLRAKFGDTDVWLALGHNEVRQVLSDQRLSREAAMGPDAPVTVRSAYDPDILTSQDPPRHRHTRKLMAKAFSPRIVALLEPRIQDIVDDLLTGILADGPPVDLVQRYFAPLPIMVICELLGVPYADRAAIRGWAERLMSTAHTAEEIGEAVQQIRAYLGGLIEAKRAQPAQDLTTELIAVTGEDGGLSETELVANLQLLLIAGHETTVNQLGNSVLALLRNPGQFALLRQRPELMSQAVEELLRYARLNSALLPRVAVEDVPLGGEVIEAGEGVLALPGAGNQDSVMFTAPDKLDITRPNANQHVTFGHGTHYCLGAPLARLELTTALTALLTSLPDFSLAVAESELTWREGTSIRALRKLPVTW</sequence>
<proteinExistence type="inferred from homology"/>
<evidence type="ECO:0000313" key="3">
    <source>
        <dbReference type="EMBL" id="MBP2323069.1"/>
    </source>
</evidence>
<dbReference type="InterPro" id="IPR002397">
    <property type="entry name" value="Cyt_P450_B"/>
</dbReference>
<gene>
    <name evidence="3" type="ORF">JOF56_003454</name>
</gene>
<name>A0ABS4TF71_9PSEU</name>
<evidence type="ECO:0000256" key="2">
    <source>
        <dbReference type="RuleBase" id="RU000461"/>
    </source>
</evidence>
<keyword evidence="2" id="KW-0349">Heme</keyword>
<dbReference type="Proteomes" id="UP001519332">
    <property type="component" value="Unassembled WGS sequence"/>
</dbReference>
<keyword evidence="4" id="KW-1185">Reference proteome</keyword>
<keyword evidence="2" id="KW-0479">Metal-binding</keyword>
<dbReference type="PRINTS" id="PR00359">
    <property type="entry name" value="BP450"/>
</dbReference>
<comment type="caution">
    <text evidence="3">The sequence shown here is derived from an EMBL/GenBank/DDBJ whole genome shotgun (WGS) entry which is preliminary data.</text>
</comment>
<reference evidence="3 4" key="1">
    <citation type="submission" date="2021-03" db="EMBL/GenBank/DDBJ databases">
        <title>Sequencing the genomes of 1000 actinobacteria strains.</title>
        <authorList>
            <person name="Klenk H.-P."/>
        </authorList>
    </citation>
    <scope>NUCLEOTIDE SEQUENCE [LARGE SCALE GENOMIC DNA]</scope>
    <source>
        <strain evidence="3 4">DSM 46670</strain>
    </source>
</reference>
<dbReference type="InterPro" id="IPR036396">
    <property type="entry name" value="Cyt_P450_sf"/>
</dbReference>
<evidence type="ECO:0000256" key="1">
    <source>
        <dbReference type="ARBA" id="ARBA00010617"/>
    </source>
</evidence>
<evidence type="ECO:0000313" key="4">
    <source>
        <dbReference type="Proteomes" id="UP001519332"/>
    </source>
</evidence>
<dbReference type="Gene3D" id="1.10.630.10">
    <property type="entry name" value="Cytochrome P450"/>
    <property type="match status" value="1"/>
</dbReference>
<dbReference type="CDD" id="cd11031">
    <property type="entry name" value="Cyp158A-like"/>
    <property type="match status" value="1"/>
</dbReference>
<dbReference type="SUPFAM" id="SSF48264">
    <property type="entry name" value="Cytochrome P450"/>
    <property type="match status" value="1"/>
</dbReference>
<keyword evidence="2" id="KW-0408">Iron</keyword>
<dbReference type="InterPro" id="IPR017972">
    <property type="entry name" value="Cyt_P450_CS"/>
</dbReference>
<dbReference type="RefSeq" id="WP_245378285.1">
    <property type="nucleotide sequence ID" value="NZ_JAGINW010000001.1"/>
</dbReference>
<keyword evidence="2" id="KW-0560">Oxidoreductase</keyword>
<dbReference type="PANTHER" id="PTHR46696">
    <property type="entry name" value="P450, PUTATIVE (EUROFUNG)-RELATED"/>
    <property type="match status" value="1"/>
</dbReference>
<dbReference type="PROSITE" id="PS00086">
    <property type="entry name" value="CYTOCHROME_P450"/>
    <property type="match status" value="1"/>
</dbReference>